<feature type="region of interest" description="Disordered" evidence="1">
    <location>
        <begin position="361"/>
        <end position="388"/>
    </location>
</feature>
<reference evidence="4" key="1">
    <citation type="submission" date="2021-03" db="EMBL/GenBank/DDBJ databases">
        <authorList>
            <person name="Bekaert M."/>
        </authorList>
    </citation>
    <scope>NUCLEOTIDE SEQUENCE</scope>
</reference>
<evidence type="ECO:0000256" key="1">
    <source>
        <dbReference type="SAM" id="MobiDB-lite"/>
    </source>
</evidence>
<evidence type="ECO:0000313" key="4">
    <source>
        <dbReference type="EMBL" id="CAG2207352.1"/>
    </source>
</evidence>
<dbReference type="OrthoDB" id="6161934at2759"/>
<keyword evidence="2" id="KW-0472">Membrane</keyword>
<keyword evidence="5" id="KW-1185">Reference proteome</keyword>
<evidence type="ECO:0000313" key="5">
    <source>
        <dbReference type="Proteomes" id="UP000683360"/>
    </source>
</evidence>
<evidence type="ECO:0000259" key="3">
    <source>
        <dbReference type="PROSITE" id="PS50835"/>
    </source>
</evidence>
<dbReference type="Proteomes" id="UP000683360">
    <property type="component" value="Unassembled WGS sequence"/>
</dbReference>
<feature type="domain" description="Ig-like" evidence="3">
    <location>
        <begin position="72"/>
        <end position="161"/>
    </location>
</feature>
<organism evidence="4 5">
    <name type="scientific">Mytilus edulis</name>
    <name type="common">Blue mussel</name>
    <dbReference type="NCBI Taxonomy" id="6550"/>
    <lineage>
        <taxon>Eukaryota</taxon>
        <taxon>Metazoa</taxon>
        <taxon>Spiralia</taxon>
        <taxon>Lophotrochozoa</taxon>
        <taxon>Mollusca</taxon>
        <taxon>Bivalvia</taxon>
        <taxon>Autobranchia</taxon>
        <taxon>Pteriomorphia</taxon>
        <taxon>Mytilida</taxon>
        <taxon>Mytiloidea</taxon>
        <taxon>Mytilidae</taxon>
        <taxon>Mytilinae</taxon>
        <taxon>Mytilus</taxon>
    </lineage>
</organism>
<dbReference type="EMBL" id="CAJPWZ010001076">
    <property type="protein sequence ID" value="CAG2207352.1"/>
    <property type="molecule type" value="Genomic_DNA"/>
</dbReference>
<keyword evidence="2" id="KW-1133">Transmembrane helix</keyword>
<dbReference type="AlphaFoldDB" id="A0A8S3RKY2"/>
<dbReference type="InterPro" id="IPR007110">
    <property type="entry name" value="Ig-like_dom"/>
</dbReference>
<keyword evidence="2" id="KW-0812">Transmembrane</keyword>
<comment type="caution">
    <text evidence="4">The sequence shown here is derived from an EMBL/GenBank/DDBJ whole genome shotgun (WGS) entry which is preliminary data.</text>
</comment>
<gene>
    <name evidence="4" type="ORF">MEDL_21704</name>
</gene>
<feature type="transmembrane region" description="Helical" evidence="2">
    <location>
        <begin position="284"/>
        <end position="308"/>
    </location>
</feature>
<evidence type="ECO:0000256" key="2">
    <source>
        <dbReference type="SAM" id="Phobius"/>
    </source>
</evidence>
<dbReference type="PROSITE" id="PS50835">
    <property type="entry name" value="IG_LIKE"/>
    <property type="match status" value="1"/>
</dbReference>
<name>A0A8S3RKY2_MYTED</name>
<accession>A0A8S3RKY2</accession>
<sequence length="388" mass="42991">MSAVLKCQVDLNSTVSWNGPNGNYGSIKYAEGPDINPFLHYEGQLKIVGNILNGEYFMKIRNVSKERTDYSPVIEISKTITESLIKFTCYPSGEPSHYSFANWEHHSEFNEFIRSIKGSADGTLTILRSSYNVIFNGNDGIYTCKASNGLPIFVNSNKAIEFGLYGQIIDLTVLVYNNGGSIMTNISKQDESLNIQGKRENSSMNDVFHGIKITVSGIKITFQLSLKTEADFTSYFINACNQKGCPPDPPTDVYVIPFTTAISVFWSQGSNGDYEIKCTNVYSYYAVILAVLACAMTICLIISCILCFRRRSNHLAVETSPGVRYDEIGTIHFINASVDPTIHVVHENVIDNSMNNDILLTSDSDSSDDRTFTGQTGDGYEKSLPINT</sequence>
<proteinExistence type="predicted"/>
<protein>
    <recommendedName>
        <fullName evidence="3">Ig-like domain-containing protein</fullName>
    </recommendedName>
</protein>